<keyword evidence="4 7" id="KW-0472">Membrane</keyword>
<dbReference type="PANTHER" id="PTHR19282:SF216">
    <property type="entry name" value="TETRASPANIN-1"/>
    <property type="match status" value="1"/>
</dbReference>
<dbReference type="OrthoDB" id="6134317at2759"/>
<evidence type="ECO:0000313" key="8">
    <source>
        <dbReference type="EMBL" id="CAG5862786.1"/>
    </source>
</evidence>
<feature type="transmembrane region" description="Helical" evidence="7">
    <location>
        <begin position="134"/>
        <end position="161"/>
    </location>
</feature>
<reference evidence="8" key="1">
    <citation type="submission" date="2021-05" db="EMBL/GenBank/DDBJ databases">
        <authorList>
            <person name="Tigano A."/>
        </authorList>
    </citation>
    <scope>NUCLEOTIDE SEQUENCE</scope>
</reference>
<evidence type="ECO:0000256" key="7">
    <source>
        <dbReference type="SAM" id="Phobius"/>
    </source>
</evidence>
<keyword evidence="9" id="KW-1185">Reference proteome</keyword>
<evidence type="ECO:0000256" key="6">
    <source>
        <dbReference type="SAM" id="MobiDB-lite"/>
    </source>
</evidence>
<evidence type="ECO:0000256" key="4">
    <source>
        <dbReference type="ARBA" id="ARBA00023136"/>
    </source>
</evidence>
<keyword evidence="3 7" id="KW-1133">Transmembrane helix</keyword>
<dbReference type="Proteomes" id="UP000677803">
    <property type="component" value="Unassembled WGS sequence"/>
</dbReference>
<sequence>MEKQQNQPIKVSRRDESHPSFPPSRSGPDGGRSLAGRWLSYAALLPRHHLRRIPITSALIDAGFIKHSDCRDAWMGFDSFLRDKGATFLHRQQLKLLSSASSGFRFVLRCVRKDAVQFIFCSSTKKIPMGCFSFVKLMVVVFNLLIFLSGVALLAMGIWVTADRSTFLRYLGLFSDQPLKYVNVGYLIVVLAGVLVLLGLTGLCGAQKESKCLLLVFFSIVLIISVAEVAAGAVALAYSSFAERILRAWAVPALQNHYGTDPDVSDLWNATMTQMSCCGFSNYTDFLGSRFEEQSGGSLPASCCHANASLCRAAEAGRRPVQGCLQGILEILTVHVFIVGGIAAGVGVLEVTAMTLSMYMYCHLKNRTT</sequence>
<feature type="transmembrane region" description="Helical" evidence="7">
    <location>
        <begin position="181"/>
        <end position="200"/>
    </location>
</feature>
<dbReference type="PRINTS" id="PR00259">
    <property type="entry name" value="TMFOUR"/>
</dbReference>
<comment type="caution">
    <text evidence="8">The sequence shown here is derived from an EMBL/GenBank/DDBJ whole genome shotgun (WGS) entry which is preliminary data.</text>
</comment>
<evidence type="ECO:0000256" key="2">
    <source>
        <dbReference type="ARBA" id="ARBA00022692"/>
    </source>
</evidence>
<name>A0A8S4AD20_9TELE</name>
<dbReference type="PANTHER" id="PTHR19282">
    <property type="entry name" value="TETRASPANIN"/>
    <property type="match status" value="1"/>
</dbReference>
<organism evidence="8 9">
    <name type="scientific">Menidia menidia</name>
    <name type="common">Atlantic silverside</name>
    <dbReference type="NCBI Taxonomy" id="238744"/>
    <lineage>
        <taxon>Eukaryota</taxon>
        <taxon>Metazoa</taxon>
        <taxon>Chordata</taxon>
        <taxon>Craniata</taxon>
        <taxon>Vertebrata</taxon>
        <taxon>Euteleostomi</taxon>
        <taxon>Actinopterygii</taxon>
        <taxon>Neopterygii</taxon>
        <taxon>Teleostei</taxon>
        <taxon>Neoteleostei</taxon>
        <taxon>Acanthomorphata</taxon>
        <taxon>Ovalentaria</taxon>
        <taxon>Atherinomorphae</taxon>
        <taxon>Atheriniformes</taxon>
        <taxon>Atherinopsidae</taxon>
        <taxon>Menidiinae</taxon>
        <taxon>Menidia</taxon>
    </lineage>
</organism>
<evidence type="ECO:0000256" key="3">
    <source>
        <dbReference type="ARBA" id="ARBA00022989"/>
    </source>
</evidence>
<dbReference type="EMBL" id="CAJRST010000002">
    <property type="protein sequence ID" value="CAG5862786.1"/>
    <property type="molecule type" value="Genomic_DNA"/>
</dbReference>
<dbReference type="Pfam" id="PF00335">
    <property type="entry name" value="Tetraspanin"/>
    <property type="match status" value="1"/>
</dbReference>
<feature type="transmembrane region" description="Helical" evidence="7">
    <location>
        <begin position="212"/>
        <end position="238"/>
    </location>
</feature>
<evidence type="ECO:0000256" key="1">
    <source>
        <dbReference type="ARBA" id="ARBA00004127"/>
    </source>
</evidence>
<evidence type="ECO:0000256" key="5">
    <source>
        <dbReference type="ARBA" id="ARBA00023180"/>
    </source>
</evidence>
<dbReference type="InterPro" id="IPR018499">
    <property type="entry name" value="Tetraspanin/Peripherin"/>
</dbReference>
<accession>A0A8S4AD20</accession>
<gene>
    <name evidence="8" type="ORF">MMEN_LOCUS1251</name>
</gene>
<evidence type="ECO:0000313" key="9">
    <source>
        <dbReference type="Proteomes" id="UP000677803"/>
    </source>
</evidence>
<proteinExistence type="predicted"/>
<dbReference type="GO" id="GO:0012505">
    <property type="term" value="C:endomembrane system"/>
    <property type="evidence" value="ECO:0007669"/>
    <property type="project" value="UniProtKB-SubCell"/>
</dbReference>
<feature type="region of interest" description="Disordered" evidence="6">
    <location>
        <begin position="1"/>
        <end position="31"/>
    </location>
</feature>
<keyword evidence="2 7" id="KW-0812">Transmembrane</keyword>
<dbReference type="Gene3D" id="1.10.1450.10">
    <property type="entry name" value="Tetraspanin"/>
    <property type="match status" value="1"/>
</dbReference>
<protein>
    <submittedName>
        <fullName evidence="8">(Atlantic silverside) hypothetical protein</fullName>
    </submittedName>
</protein>
<dbReference type="SUPFAM" id="SSF48652">
    <property type="entry name" value="Tetraspanin"/>
    <property type="match status" value="1"/>
</dbReference>
<keyword evidence="5" id="KW-0325">Glycoprotein</keyword>
<dbReference type="GO" id="GO:0005886">
    <property type="term" value="C:plasma membrane"/>
    <property type="evidence" value="ECO:0007669"/>
    <property type="project" value="TreeGrafter"/>
</dbReference>
<comment type="subcellular location">
    <subcellularLocation>
        <location evidence="1">Endomembrane system</location>
        <topology evidence="1">Multi-pass membrane protein</topology>
    </subcellularLocation>
</comment>
<dbReference type="InterPro" id="IPR008952">
    <property type="entry name" value="Tetraspanin_EC2_sf"/>
</dbReference>
<dbReference type="AlphaFoldDB" id="A0A8S4AD20"/>
<feature type="transmembrane region" description="Helical" evidence="7">
    <location>
        <begin position="336"/>
        <end position="361"/>
    </location>
</feature>